<keyword evidence="3" id="KW-1003">Cell membrane</keyword>
<keyword evidence="2" id="KW-0813">Transport</keyword>
<proteinExistence type="predicted"/>
<dbReference type="InterPro" id="IPR036259">
    <property type="entry name" value="MFS_trans_sf"/>
</dbReference>
<feature type="domain" description="Major facilitator superfamily (MFS) profile" evidence="8">
    <location>
        <begin position="14"/>
        <end position="395"/>
    </location>
</feature>
<organism evidence="9 10">
    <name type="scientific">Leeuwenhoekiella parthenopeia</name>
    <dbReference type="NCBI Taxonomy" id="2890320"/>
    <lineage>
        <taxon>Bacteria</taxon>
        <taxon>Pseudomonadati</taxon>
        <taxon>Bacteroidota</taxon>
        <taxon>Flavobacteriia</taxon>
        <taxon>Flavobacteriales</taxon>
        <taxon>Flavobacteriaceae</taxon>
        <taxon>Leeuwenhoekiella</taxon>
    </lineage>
</organism>
<comment type="subcellular location">
    <subcellularLocation>
        <location evidence="1">Cell membrane</location>
        <topology evidence="1">Multi-pass membrane protein</topology>
    </subcellularLocation>
</comment>
<feature type="transmembrane region" description="Helical" evidence="7">
    <location>
        <begin position="49"/>
        <end position="69"/>
    </location>
</feature>
<dbReference type="InterPro" id="IPR020846">
    <property type="entry name" value="MFS_dom"/>
</dbReference>
<reference evidence="9 10" key="1">
    <citation type="submission" date="2021-11" db="EMBL/GenBank/DDBJ databases">
        <title>Seasonal and diel survey of microbial diversity of the Tyrrhenian coast.</title>
        <authorList>
            <person name="Gattoni G."/>
            <person name="Corral P."/>
        </authorList>
    </citation>
    <scope>NUCLEOTIDE SEQUENCE [LARGE SCALE GENOMIC DNA]</scope>
    <source>
        <strain evidence="9 10">Mr9</strain>
    </source>
</reference>
<dbReference type="Pfam" id="PF07690">
    <property type="entry name" value="MFS_1"/>
    <property type="match status" value="1"/>
</dbReference>
<gene>
    <name evidence="9" type="ORF">LLW17_02745</name>
</gene>
<evidence type="ECO:0000256" key="4">
    <source>
        <dbReference type="ARBA" id="ARBA00022692"/>
    </source>
</evidence>
<dbReference type="PROSITE" id="PS50850">
    <property type="entry name" value="MFS"/>
    <property type="match status" value="1"/>
</dbReference>
<keyword evidence="6 7" id="KW-0472">Membrane</keyword>
<feature type="transmembrane region" description="Helical" evidence="7">
    <location>
        <begin position="170"/>
        <end position="188"/>
    </location>
</feature>
<dbReference type="PANTHER" id="PTHR23517">
    <property type="entry name" value="RESISTANCE PROTEIN MDTM, PUTATIVE-RELATED-RELATED"/>
    <property type="match status" value="1"/>
</dbReference>
<feature type="transmembrane region" description="Helical" evidence="7">
    <location>
        <begin position="256"/>
        <end position="280"/>
    </location>
</feature>
<feature type="transmembrane region" description="Helical" evidence="7">
    <location>
        <begin position="311"/>
        <end position="332"/>
    </location>
</feature>
<evidence type="ECO:0000259" key="8">
    <source>
        <dbReference type="PROSITE" id="PS50850"/>
    </source>
</evidence>
<protein>
    <submittedName>
        <fullName evidence="9">MFS transporter</fullName>
    </submittedName>
</protein>
<evidence type="ECO:0000313" key="10">
    <source>
        <dbReference type="Proteomes" id="UP001197770"/>
    </source>
</evidence>
<dbReference type="InterPro" id="IPR011701">
    <property type="entry name" value="MFS"/>
</dbReference>
<dbReference type="RefSeq" id="WP_228228742.1">
    <property type="nucleotide sequence ID" value="NZ_JAJGMW010000003.1"/>
</dbReference>
<keyword evidence="10" id="KW-1185">Reference proteome</keyword>
<evidence type="ECO:0000256" key="1">
    <source>
        <dbReference type="ARBA" id="ARBA00004651"/>
    </source>
</evidence>
<dbReference type="InterPro" id="IPR050171">
    <property type="entry name" value="MFS_Transporters"/>
</dbReference>
<keyword evidence="5 7" id="KW-1133">Transmembrane helix</keyword>
<evidence type="ECO:0000313" key="9">
    <source>
        <dbReference type="EMBL" id="MCC4211624.1"/>
    </source>
</evidence>
<feature type="transmembrane region" description="Helical" evidence="7">
    <location>
        <begin position="141"/>
        <end position="164"/>
    </location>
</feature>
<evidence type="ECO:0000256" key="2">
    <source>
        <dbReference type="ARBA" id="ARBA00022448"/>
    </source>
</evidence>
<feature type="transmembrane region" description="Helical" evidence="7">
    <location>
        <begin position="374"/>
        <end position="392"/>
    </location>
</feature>
<dbReference type="SUPFAM" id="SSF103473">
    <property type="entry name" value="MFS general substrate transporter"/>
    <property type="match status" value="1"/>
</dbReference>
<dbReference type="CDD" id="cd06174">
    <property type="entry name" value="MFS"/>
    <property type="match status" value="1"/>
</dbReference>
<feature type="transmembrane region" description="Helical" evidence="7">
    <location>
        <begin position="12"/>
        <end position="37"/>
    </location>
</feature>
<comment type="caution">
    <text evidence="9">The sequence shown here is derived from an EMBL/GenBank/DDBJ whole genome shotgun (WGS) entry which is preliminary data.</text>
</comment>
<dbReference type="EMBL" id="JAJGMW010000003">
    <property type="protein sequence ID" value="MCC4211624.1"/>
    <property type="molecule type" value="Genomic_DNA"/>
</dbReference>
<evidence type="ECO:0000256" key="7">
    <source>
        <dbReference type="SAM" id="Phobius"/>
    </source>
</evidence>
<dbReference type="Gene3D" id="1.20.1250.20">
    <property type="entry name" value="MFS general substrate transporter like domains"/>
    <property type="match status" value="2"/>
</dbReference>
<feature type="transmembrane region" description="Helical" evidence="7">
    <location>
        <begin position="81"/>
        <end position="98"/>
    </location>
</feature>
<evidence type="ECO:0000256" key="3">
    <source>
        <dbReference type="ARBA" id="ARBA00022475"/>
    </source>
</evidence>
<evidence type="ECO:0000256" key="5">
    <source>
        <dbReference type="ARBA" id="ARBA00022989"/>
    </source>
</evidence>
<name>A0ABS8GNQ1_9FLAO</name>
<dbReference type="Proteomes" id="UP001197770">
    <property type="component" value="Unassembled WGS sequence"/>
</dbReference>
<sequence>MKNLLLFLKNHFKSASFGWVLTFLSSFGQTFLISLYVPEVLKTFRISEGTFGSIYALGTVIASVILLTVGHTIDHKPLKKVVFFNILGLILSCLLLSFSPYHISLLILAMIGLRLTGQGMMSHISQTVMSRYFGENRGKALSIAALGFPMGEAIFPIIITSIILAYGFEVAAQASAGMLLIYLGFLWFKDLSYFDRKEQVSKRPSFKVLAKDFGGILKDKRFMVLMPSTFALAFTSTAIFFYQYVFVEEKGWSVSLYAAFFTGYAATRFLMSIVGGIWVDRFTAKRLYRYFLIPQALGLLPLAFMDGIAGALIFLILTGVTTGLAGTVKSAVLAEVYGTEKLGAVNSLFSMSMILSTALAPLLIGYLIDQGVAFTYLILVLFGVVVLATLNAQRLGQISPTAVKDSD</sequence>
<keyword evidence="4 7" id="KW-0812">Transmembrane</keyword>
<evidence type="ECO:0000256" key="6">
    <source>
        <dbReference type="ARBA" id="ARBA00023136"/>
    </source>
</evidence>
<feature type="transmembrane region" description="Helical" evidence="7">
    <location>
        <begin position="222"/>
        <end position="244"/>
    </location>
</feature>
<feature type="transmembrane region" description="Helical" evidence="7">
    <location>
        <begin position="344"/>
        <end position="368"/>
    </location>
</feature>
<accession>A0ABS8GNQ1</accession>